<evidence type="ECO:0000313" key="3">
    <source>
        <dbReference type="Proteomes" id="UP000265520"/>
    </source>
</evidence>
<feature type="compositionally biased region" description="Polar residues" evidence="1">
    <location>
        <begin position="52"/>
        <end position="72"/>
    </location>
</feature>
<sequence>MSSNIRDGLSYSGDLPPPPPAKTRSQRSPGSSQMQQGMAYNNDPRPGPEAITGSQRTQTLSAQGLSYTNTNN</sequence>
<comment type="caution">
    <text evidence="2">The sequence shown here is derived from an EMBL/GenBank/DDBJ whole genome shotgun (WGS) entry which is preliminary data.</text>
</comment>
<dbReference type="AlphaFoldDB" id="A0A392PWY5"/>
<feature type="compositionally biased region" description="Polar residues" evidence="1">
    <location>
        <begin position="26"/>
        <end position="39"/>
    </location>
</feature>
<accession>A0A392PWY5</accession>
<organism evidence="2 3">
    <name type="scientific">Trifolium medium</name>
    <dbReference type="NCBI Taxonomy" id="97028"/>
    <lineage>
        <taxon>Eukaryota</taxon>
        <taxon>Viridiplantae</taxon>
        <taxon>Streptophyta</taxon>
        <taxon>Embryophyta</taxon>
        <taxon>Tracheophyta</taxon>
        <taxon>Spermatophyta</taxon>
        <taxon>Magnoliopsida</taxon>
        <taxon>eudicotyledons</taxon>
        <taxon>Gunneridae</taxon>
        <taxon>Pentapetalae</taxon>
        <taxon>rosids</taxon>
        <taxon>fabids</taxon>
        <taxon>Fabales</taxon>
        <taxon>Fabaceae</taxon>
        <taxon>Papilionoideae</taxon>
        <taxon>50 kb inversion clade</taxon>
        <taxon>NPAAA clade</taxon>
        <taxon>Hologalegina</taxon>
        <taxon>IRL clade</taxon>
        <taxon>Trifolieae</taxon>
        <taxon>Trifolium</taxon>
    </lineage>
</organism>
<proteinExistence type="predicted"/>
<keyword evidence="3" id="KW-1185">Reference proteome</keyword>
<dbReference type="Proteomes" id="UP000265520">
    <property type="component" value="Unassembled WGS sequence"/>
</dbReference>
<evidence type="ECO:0000256" key="1">
    <source>
        <dbReference type="SAM" id="MobiDB-lite"/>
    </source>
</evidence>
<name>A0A392PWY5_9FABA</name>
<feature type="region of interest" description="Disordered" evidence="1">
    <location>
        <begin position="1"/>
        <end position="72"/>
    </location>
</feature>
<protein>
    <submittedName>
        <fullName evidence="2">Uncharacterized protein</fullName>
    </submittedName>
</protein>
<reference evidence="2 3" key="1">
    <citation type="journal article" date="2018" name="Front. Plant Sci.">
        <title>Red Clover (Trifolium pratense) and Zigzag Clover (T. medium) - A Picture of Genomic Similarities and Differences.</title>
        <authorList>
            <person name="Dluhosova J."/>
            <person name="Istvanek J."/>
            <person name="Nedelnik J."/>
            <person name="Repkova J."/>
        </authorList>
    </citation>
    <scope>NUCLEOTIDE SEQUENCE [LARGE SCALE GENOMIC DNA]</scope>
    <source>
        <strain evidence="3">cv. 10/8</strain>
        <tissue evidence="2">Leaf</tissue>
    </source>
</reference>
<evidence type="ECO:0000313" key="2">
    <source>
        <dbReference type="EMBL" id="MCI15816.1"/>
    </source>
</evidence>
<dbReference type="EMBL" id="LXQA010098087">
    <property type="protein sequence ID" value="MCI15816.1"/>
    <property type="molecule type" value="Genomic_DNA"/>
</dbReference>